<dbReference type="RefSeq" id="WP_345454630.1">
    <property type="nucleotide sequence ID" value="NZ_BAABRV010000005.1"/>
</dbReference>
<dbReference type="Proteomes" id="UP001404956">
    <property type="component" value="Unassembled WGS sequence"/>
</dbReference>
<protein>
    <recommendedName>
        <fullName evidence="3">Phosphoadenosine phosphosulfate reductase family protein</fullName>
    </recommendedName>
</protein>
<gene>
    <name evidence="1" type="ORF">Dalu01_02255</name>
</gene>
<evidence type="ECO:0000313" key="2">
    <source>
        <dbReference type="Proteomes" id="UP001404956"/>
    </source>
</evidence>
<dbReference type="InterPro" id="IPR014729">
    <property type="entry name" value="Rossmann-like_a/b/a_fold"/>
</dbReference>
<reference evidence="1 2" key="1">
    <citation type="submission" date="2024-02" db="EMBL/GenBank/DDBJ databases">
        <title>Deinococcus aluminii NBRC 112889.</title>
        <authorList>
            <person name="Ichikawa N."/>
            <person name="Katano-Makiyama Y."/>
            <person name="Hidaka K."/>
        </authorList>
    </citation>
    <scope>NUCLEOTIDE SEQUENCE [LARGE SCALE GENOMIC DNA]</scope>
    <source>
        <strain evidence="1 2">NBRC 112889</strain>
    </source>
</reference>
<sequence length="309" mass="35253">MLPMLTPLLKLSQRPPTTVLSFSAGQDSAMLLALALEDRAFRQRYIPGDFLVAMADTGCEHPETGSYREQAEALCRARDIPFLHVTPDLGHHSPAWQTLHTQWARNTTIQARRFPKTCSVNLKIYPFYRALNAYLARTYGYPETVGRVTRAALYAYAQDYGRIPVMIGFTCGEERRLKPAPAGFMTQTVHRIHPLMDLGLDRRGCQEGTRQLGFEVPYPSNCMHCPFHGPLDLMRLHTKHPDSFALWADFEDRKLAHPKWQGGRNHTVMCNDKTLWQNLEDAYRQYGPLPAEELDALRMRHGHGNTTSF</sequence>
<dbReference type="Gene3D" id="3.40.50.620">
    <property type="entry name" value="HUPs"/>
    <property type="match status" value="1"/>
</dbReference>
<name>A0ABP9XEP6_9DEIO</name>
<dbReference type="EMBL" id="BAABRV010000005">
    <property type="protein sequence ID" value="GAA5533847.1"/>
    <property type="molecule type" value="Genomic_DNA"/>
</dbReference>
<organism evidence="1 2">
    <name type="scientific">Deinococcus aluminii</name>
    <dbReference type="NCBI Taxonomy" id="1656885"/>
    <lineage>
        <taxon>Bacteria</taxon>
        <taxon>Thermotogati</taxon>
        <taxon>Deinococcota</taxon>
        <taxon>Deinococci</taxon>
        <taxon>Deinococcales</taxon>
        <taxon>Deinococcaceae</taxon>
        <taxon>Deinococcus</taxon>
    </lineage>
</organism>
<keyword evidence="2" id="KW-1185">Reference proteome</keyword>
<accession>A0ABP9XEP6</accession>
<evidence type="ECO:0000313" key="1">
    <source>
        <dbReference type="EMBL" id="GAA5533847.1"/>
    </source>
</evidence>
<dbReference type="SUPFAM" id="SSF52402">
    <property type="entry name" value="Adenine nucleotide alpha hydrolases-like"/>
    <property type="match status" value="1"/>
</dbReference>
<proteinExistence type="predicted"/>
<comment type="caution">
    <text evidence="1">The sequence shown here is derived from an EMBL/GenBank/DDBJ whole genome shotgun (WGS) entry which is preliminary data.</text>
</comment>
<evidence type="ECO:0008006" key="3">
    <source>
        <dbReference type="Google" id="ProtNLM"/>
    </source>
</evidence>